<keyword evidence="4" id="KW-1185">Reference proteome</keyword>
<sequence length="237" mass="26653">MRKASRLFEIIQILRLARKPVTAADIAEALEVTPRSIYRDIAALQAMRVPIEGERGIGYILRPGFDLPPLMFSIEETEAIVLALAFLARTADEELRAAARRVSQKITGAVPQPLRQAFQSQALHAWGSVAVAPPAIDLALVRRAIRDEQKLALDYRDELGRATERTVRPLALIYYSEHAMMVAWCELRQDIRNFRADRVEHCEPAGEFFHGEGDKLRQLWIAGWKMNAAQPLEAGDS</sequence>
<gene>
    <name evidence="3" type="ORF">PYH38_003917</name>
</gene>
<evidence type="ECO:0000259" key="2">
    <source>
        <dbReference type="Pfam" id="PF13280"/>
    </source>
</evidence>
<proteinExistence type="predicted"/>
<dbReference type="PANTHER" id="PTHR34580:SF3">
    <property type="entry name" value="PROTEIN PAFB"/>
    <property type="match status" value="1"/>
</dbReference>
<evidence type="ECO:0000259" key="1">
    <source>
        <dbReference type="Pfam" id="PF08279"/>
    </source>
</evidence>
<dbReference type="Gene3D" id="1.10.10.10">
    <property type="entry name" value="Winged helix-like DNA-binding domain superfamily/Winged helix DNA-binding domain"/>
    <property type="match status" value="1"/>
</dbReference>
<dbReference type="InterPro" id="IPR036390">
    <property type="entry name" value="WH_DNA-bd_sf"/>
</dbReference>
<dbReference type="Proteomes" id="UP001235547">
    <property type="component" value="Chromosome 1"/>
</dbReference>
<feature type="domain" description="Helix-turn-helix type 11" evidence="1">
    <location>
        <begin position="6"/>
        <end position="60"/>
    </location>
</feature>
<dbReference type="InterPro" id="IPR036388">
    <property type="entry name" value="WH-like_DNA-bd_sf"/>
</dbReference>
<evidence type="ECO:0000313" key="3">
    <source>
        <dbReference type="EMBL" id="WEX84987.1"/>
    </source>
</evidence>
<dbReference type="EMBL" id="CP120371">
    <property type="protein sequence ID" value="WEX84987.1"/>
    <property type="molecule type" value="Genomic_DNA"/>
</dbReference>
<reference evidence="3 4" key="1">
    <citation type="submission" date="2023-03" db="EMBL/GenBank/DDBJ databases">
        <authorList>
            <person name="Kaur S."/>
            <person name="Espinosa-Saiz D."/>
            <person name="Velazquez E."/>
            <person name="Menendez E."/>
            <person name="diCenzo G.C."/>
        </authorList>
    </citation>
    <scope>NUCLEOTIDE SEQUENCE [LARGE SCALE GENOMIC DNA]</scope>
    <source>
        <strain evidence="3 4">LMG 27395</strain>
    </source>
</reference>
<accession>A0ABY8D4B1</accession>
<dbReference type="Pfam" id="PF13280">
    <property type="entry name" value="WYL"/>
    <property type="match status" value="1"/>
</dbReference>
<dbReference type="InterPro" id="IPR013196">
    <property type="entry name" value="HTH_11"/>
</dbReference>
<protein>
    <submittedName>
        <fullName evidence="3">YafY family transcriptional regulator</fullName>
    </submittedName>
</protein>
<dbReference type="InterPro" id="IPR051534">
    <property type="entry name" value="CBASS_pafABC_assoc_protein"/>
</dbReference>
<name>A0ABY8D4B1_9HYPH</name>
<organism evidence="3 4">
    <name type="scientific">Sinorhizobium numidicum</name>
    <dbReference type="NCBI Taxonomy" id="680248"/>
    <lineage>
        <taxon>Bacteria</taxon>
        <taxon>Pseudomonadati</taxon>
        <taxon>Pseudomonadota</taxon>
        <taxon>Alphaproteobacteria</taxon>
        <taxon>Hyphomicrobiales</taxon>
        <taxon>Rhizobiaceae</taxon>
        <taxon>Sinorhizobium/Ensifer group</taxon>
        <taxon>Sinorhizobium</taxon>
    </lineage>
</organism>
<dbReference type="RefSeq" id="WP_280735903.1">
    <property type="nucleotide sequence ID" value="NZ_CP120368.1"/>
</dbReference>
<dbReference type="PANTHER" id="PTHR34580">
    <property type="match status" value="1"/>
</dbReference>
<dbReference type="SUPFAM" id="SSF46785">
    <property type="entry name" value="Winged helix' DNA-binding domain"/>
    <property type="match status" value="1"/>
</dbReference>
<evidence type="ECO:0000313" key="4">
    <source>
        <dbReference type="Proteomes" id="UP001235547"/>
    </source>
</evidence>
<dbReference type="Pfam" id="PF08279">
    <property type="entry name" value="HTH_11"/>
    <property type="match status" value="1"/>
</dbReference>
<feature type="domain" description="WYL" evidence="2">
    <location>
        <begin position="138"/>
        <end position="203"/>
    </location>
</feature>
<dbReference type="InterPro" id="IPR026881">
    <property type="entry name" value="WYL_dom"/>
</dbReference>
<dbReference type="PROSITE" id="PS52050">
    <property type="entry name" value="WYL"/>
    <property type="match status" value="1"/>
</dbReference>